<dbReference type="STRING" id="73230.A0A2B7YRX6"/>
<evidence type="ECO:0000313" key="2">
    <source>
        <dbReference type="EMBL" id="PGH23799.1"/>
    </source>
</evidence>
<organism evidence="2 3">
    <name type="scientific">[Emmonsia] crescens</name>
    <dbReference type="NCBI Taxonomy" id="73230"/>
    <lineage>
        <taxon>Eukaryota</taxon>
        <taxon>Fungi</taxon>
        <taxon>Dikarya</taxon>
        <taxon>Ascomycota</taxon>
        <taxon>Pezizomycotina</taxon>
        <taxon>Eurotiomycetes</taxon>
        <taxon>Eurotiomycetidae</taxon>
        <taxon>Onygenales</taxon>
        <taxon>Ajellomycetaceae</taxon>
        <taxon>Emergomyces</taxon>
    </lineage>
</organism>
<dbReference type="AlphaFoldDB" id="A0A2B7YRX6"/>
<name>A0A2B7YRX6_9EURO</name>
<sequence>MKLLFSIAVGLAAIMKVIALKELDTSNNKNVSDIFGSLKTVENGFFHLGDDKVLRSYDGNGNVIDYALPEDSHLKAVANFFSKRTQEHVYRVWEDVDSSKFSEEHIWNPPAHLLPLRLSNLPAESESKCGYVLISLVMVIWNVVEKIALGA</sequence>
<accession>A0A2B7YRX6</accession>
<protein>
    <submittedName>
        <fullName evidence="2">Uncharacterized protein</fullName>
    </submittedName>
</protein>
<dbReference type="EMBL" id="PDND01000978">
    <property type="protein sequence ID" value="PGH23799.1"/>
    <property type="molecule type" value="Genomic_DNA"/>
</dbReference>
<reference evidence="2 3" key="1">
    <citation type="submission" date="2017-10" db="EMBL/GenBank/DDBJ databases">
        <title>Comparative genomics in systemic dimorphic fungi from Ajellomycetaceae.</title>
        <authorList>
            <person name="Munoz J.F."/>
            <person name="Mcewen J.G."/>
            <person name="Clay O.K."/>
            <person name="Cuomo C.A."/>
        </authorList>
    </citation>
    <scope>NUCLEOTIDE SEQUENCE [LARGE SCALE GENOMIC DNA]</scope>
    <source>
        <strain evidence="2 3">UAMH4076</strain>
    </source>
</reference>
<evidence type="ECO:0000256" key="1">
    <source>
        <dbReference type="SAM" id="SignalP"/>
    </source>
</evidence>
<evidence type="ECO:0000313" key="3">
    <source>
        <dbReference type="Proteomes" id="UP000226031"/>
    </source>
</evidence>
<feature type="chain" id="PRO_5012767225" evidence="1">
    <location>
        <begin position="20"/>
        <end position="151"/>
    </location>
</feature>
<keyword evidence="1" id="KW-0732">Signal</keyword>
<comment type="caution">
    <text evidence="2">The sequence shown here is derived from an EMBL/GenBank/DDBJ whole genome shotgun (WGS) entry which is preliminary data.</text>
</comment>
<dbReference type="VEuPathDB" id="FungiDB:EMCG_01506"/>
<keyword evidence="3" id="KW-1185">Reference proteome</keyword>
<gene>
    <name evidence="2" type="ORF">GX50_08982</name>
</gene>
<feature type="signal peptide" evidence="1">
    <location>
        <begin position="1"/>
        <end position="19"/>
    </location>
</feature>
<dbReference type="Proteomes" id="UP000226031">
    <property type="component" value="Unassembled WGS sequence"/>
</dbReference>
<proteinExistence type="predicted"/>